<dbReference type="InterPro" id="IPR053137">
    <property type="entry name" value="NLR-like"/>
</dbReference>
<dbReference type="PANTHER" id="PTHR46082">
    <property type="entry name" value="ATP/GTP-BINDING PROTEIN-RELATED"/>
    <property type="match status" value="1"/>
</dbReference>
<dbReference type="Proteomes" id="UP001287286">
    <property type="component" value="Unassembled WGS sequence"/>
</dbReference>
<keyword evidence="2" id="KW-1185">Reference proteome</keyword>
<proteinExistence type="predicted"/>
<dbReference type="Gene3D" id="1.25.40.10">
    <property type="entry name" value="Tetratricopeptide repeat domain"/>
    <property type="match status" value="1"/>
</dbReference>
<reference evidence="1 2" key="1">
    <citation type="journal article" date="2024" name="Microbiol. Resour. Announc.">
        <title>Genome annotations for the ascomycete fungi Trichoderma harzianum, Trichoderma aggressivum, and Purpureocillium lilacinum.</title>
        <authorList>
            <person name="Beijen E.P.W."/>
            <person name="Ohm R.A."/>
        </authorList>
    </citation>
    <scope>NUCLEOTIDE SEQUENCE [LARGE SCALE GENOMIC DNA]</scope>
    <source>
        <strain evidence="1 2">CBS 150709</strain>
    </source>
</reference>
<gene>
    <name evidence="1" type="ORF">Purlil1_14230</name>
</gene>
<dbReference type="EMBL" id="JAWRVI010000585">
    <property type="protein sequence ID" value="KAK4062021.1"/>
    <property type="molecule type" value="Genomic_DNA"/>
</dbReference>
<sequence>MTPSEASQTYDYASAVLCHRRSANRSGQSTTSRTWRASFRSLSDKDEYAANLLLLWTFIDANDLWHGLLQETADRVAGAPKWLCHLAGSEVKFRAALSILAEFSLVQERDCGSFTLHPGVRSWVATLLDSQQRKRLARLATLMVGLTVPAETAADCFSLQKRLLPHALRCADELDCVHGDEELFDTAAKTAVRNLGELFADLGFPGKAERMYTLILDGPCAEQDEELVYSTKQNLACLYAQADRFAEADSTFQEALSSCEGALGPHHALTLTIAHNYGILYAIQGYLNMAKSMYDRALRGRVRNSGVDDPSALDTICCLGDLTQSGAWAEPSSHTQHNTQLGHAVS</sequence>
<dbReference type="SUPFAM" id="SSF48452">
    <property type="entry name" value="TPR-like"/>
    <property type="match status" value="1"/>
</dbReference>
<dbReference type="InterPro" id="IPR011990">
    <property type="entry name" value="TPR-like_helical_dom_sf"/>
</dbReference>
<organism evidence="1 2">
    <name type="scientific">Purpureocillium lilacinum</name>
    <name type="common">Paecilomyces lilacinus</name>
    <dbReference type="NCBI Taxonomy" id="33203"/>
    <lineage>
        <taxon>Eukaryota</taxon>
        <taxon>Fungi</taxon>
        <taxon>Dikarya</taxon>
        <taxon>Ascomycota</taxon>
        <taxon>Pezizomycotina</taxon>
        <taxon>Sordariomycetes</taxon>
        <taxon>Hypocreomycetidae</taxon>
        <taxon>Hypocreales</taxon>
        <taxon>Ophiocordycipitaceae</taxon>
        <taxon>Purpureocillium</taxon>
    </lineage>
</organism>
<accession>A0ABR0BBV2</accession>
<evidence type="ECO:0000313" key="1">
    <source>
        <dbReference type="EMBL" id="KAK4062021.1"/>
    </source>
</evidence>
<dbReference type="Pfam" id="PF13424">
    <property type="entry name" value="TPR_12"/>
    <property type="match status" value="1"/>
</dbReference>
<name>A0ABR0BBV2_PURLI</name>
<protein>
    <submittedName>
        <fullName evidence="1">Uncharacterized protein</fullName>
    </submittedName>
</protein>
<evidence type="ECO:0000313" key="2">
    <source>
        <dbReference type="Proteomes" id="UP001287286"/>
    </source>
</evidence>
<dbReference type="PANTHER" id="PTHR46082:SF6">
    <property type="entry name" value="AAA+ ATPASE DOMAIN-CONTAINING PROTEIN-RELATED"/>
    <property type="match status" value="1"/>
</dbReference>
<comment type="caution">
    <text evidence="1">The sequence shown here is derived from an EMBL/GenBank/DDBJ whole genome shotgun (WGS) entry which is preliminary data.</text>
</comment>